<dbReference type="Gene3D" id="3.30.420.10">
    <property type="entry name" value="Ribonuclease H-like superfamily/Ribonuclease H"/>
    <property type="match status" value="1"/>
</dbReference>
<evidence type="ECO:0000313" key="1">
    <source>
        <dbReference type="EMBL" id="GBO34461.1"/>
    </source>
</evidence>
<dbReference type="PANTHER" id="PTHR47326:SF1">
    <property type="entry name" value="HTH PSQ-TYPE DOMAIN-CONTAINING PROTEIN"/>
    <property type="match status" value="1"/>
</dbReference>
<dbReference type="InterPro" id="IPR036397">
    <property type="entry name" value="RNaseH_sf"/>
</dbReference>
<dbReference type="PANTHER" id="PTHR47326">
    <property type="entry name" value="TRANSPOSABLE ELEMENT TC3 TRANSPOSASE-LIKE PROTEIN"/>
    <property type="match status" value="1"/>
</dbReference>
<protein>
    <submittedName>
        <fullName evidence="1">Uncharacterized protein</fullName>
    </submittedName>
</protein>
<reference evidence="1 2" key="1">
    <citation type="journal article" date="2019" name="Sci. Rep.">
        <title>Orb-weaving spider Araneus ventricosus genome elucidates the spidroin gene catalogue.</title>
        <authorList>
            <person name="Kono N."/>
            <person name="Nakamura H."/>
            <person name="Ohtoshi R."/>
            <person name="Moran D.A.P."/>
            <person name="Shinohara A."/>
            <person name="Yoshida Y."/>
            <person name="Fujiwara M."/>
            <person name="Mori M."/>
            <person name="Tomita M."/>
            <person name="Arakawa K."/>
        </authorList>
    </citation>
    <scope>NUCLEOTIDE SEQUENCE [LARGE SCALE GENOMIC DNA]</scope>
</reference>
<comment type="caution">
    <text evidence="1">The sequence shown here is derived from an EMBL/GenBank/DDBJ whole genome shotgun (WGS) entry which is preliminary data.</text>
</comment>
<gene>
    <name evidence="1" type="ORF">AVEN_169579_1</name>
</gene>
<accession>A0A4Y2WC12</accession>
<organism evidence="1 2">
    <name type="scientific">Araneus ventricosus</name>
    <name type="common">Orbweaver spider</name>
    <name type="synonym">Epeira ventricosa</name>
    <dbReference type="NCBI Taxonomy" id="182803"/>
    <lineage>
        <taxon>Eukaryota</taxon>
        <taxon>Metazoa</taxon>
        <taxon>Ecdysozoa</taxon>
        <taxon>Arthropoda</taxon>
        <taxon>Chelicerata</taxon>
        <taxon>Arachnida</taxon>
        <taxon>Araneae</taxon>
        <taxon>Araneomorphae</taxon>
        <taxon>Entelegynae</taxon>
        <taxon>Araneoidea</taxon>
        <taxon>Araneidae</taxon>
        <taxon>Araneus</taxon>
    </lineage>
</organism>
<evidence type="ECO:0000313" key="2">
    <source>
        <dbReference type="Proteomes" id="UP000499080"/>
    </source>
</evidence>
<name>A0A4Y2WC12_ARAVE</name>
<dbReference type="AlphaFoldDB" id="A0A4Y2WC12"/>
<sequence>MERWVALYSERHSIQIDMWFMHDGAPEQFSSTIRHFLNATYPARWMGHDGPVAWPPRSPHPNPLDFLFWGHVKSLVYETPADSVTRRKISKRESLLPQTKLTQHQESSRGCASHSFACVSCATTSVAATSSTCCEFFSDQ</sequence>
<keyword evidence="2" id="KW-1185">Reference proteome</keyword>
<dbReference type="GO" id="GO:0003676">
    <property type="term" value="F:nucleic acid binding"/>
    <property type="evidence" value="ECO:0007669"/>
    <property type="project" value="InterPro"/>
</dbReference>
<dbReference type="EMBL" id="BGPR01058296">
    <property type="protein sequence ID" value="GBO34461.1"/>
    <property type="molecule type" value="Genomic_DNA"/>
</dbReference>
<proteinExistence type="predicted"/>
<dbReference type="Proteomes" id="UP000499080">
    <property type="component" value="Unassembled WGS sequence"/>
</dbReference>